<protein>
    <submittedName>
        <fullName evidence="2">Uncharacterized protein</fullName>
    </submittedName>
</protein>
<dbReference type="AlphaFoldDB" id="M2NV20"/>
<proteinExistence type="predicted"/>
<dbReference type="Proteomes" id="UP000014137">
    <property type="component" value="Unassembled WGS sequence"/>
</dbReference>
<gene>
    <name evidence="2" type="ORF">C791_3513</name>
</gene>
<feature type="region of interest" description="Disordered" evidence="1">
    <location>
        <begin position="83"/>
        <end position="113"/>
    </location>
</feature>
<organism evidence="2 3">
    <name type="scientific">Amycolatopsis azurea DSM 43854</name>
    <dbReference type="NCBI Taxonomy" id="1238180"/>
    <lineage>
        <taxon>Bacteria</taxon>
        <taxon>Bacillati</taxon>
        <taxon>Actinomycetota</taxon>
        <taxon>Actinomycetes</taxon>
        <taxon>Pseudonocardiales</taxon>
        <taxon>Pseudonocardiaceae</taxon>
        <taxon>Amycolatopsis</taxon>
    </lineage>
</organism>
<accession>M2NV20</accession>
<dbReference type="PATRIC" id="fig|1238180.3.peg.3844"/>
<evidence type="ECO:0000256" key="1">
    <source>
        <dbReference type="SAM" id="MobiDB-lite"/>
    </source>
</evidence>
<evidence type="ECO:0000313" key="2">
    <source>
        <dbReference type="EMBL" id="EMD26384.1"/>
    </source>
</evidence>
<sequence>MMHLPRCYDRELGRPQFPAREIDDVVTAAAGDMDYFVESVPVRKSRPRHRPDRVEGTYCERQGVRRTDLQPMKWQFPRLRFEARRPGQHRRSAHGPVPFTTLGNEKSRPMFVR</sequence>
<comment type="caution">
    <text evidence="2">The sequence shown here is derived from an EMBL/GenBank/DDBJ whole genome shotgun (WGS) entry which is preliminary data.</text>
</comment>
<reference evidence="2 3" key="1">
    <citation type="submission" date="2012-10" db="EMBL/GenBank/DDBJ databases">
        <title>Genome assembly of Amycolatopsis azurea DSM 43854.</title>
        <authorList>
            <person name="Khatri I."/>
            <person name="Kaur I."/>
            <person name="Subramanian S."/>
            <person name="Mayilraj S."/>
        </authorList>
    </citation>
    <scope>NUCLEOTIDE SEQUENCE [LARGE SCALE GENOMIC DNA]</scope>
    <source>
        <strain evidence="2 3">DSM 43854</strain>
    </source>
</reference>
<dbReference type="EMBL" id="ANMG01000033">
    <property type="protein sequence ID" value="EMD26384.1"/>
    <property type="molecule type" value="Genomic_DNA"/>
</dbReference>
<name>M2NV20_9PSEU</name>
<evidence type="ECO:0000313" key="3">
    <source>
        <dbReference type="Proteomes" id="UP000014137"/>
    </source>
</evidence>